<dbReference type="SMART" id="SM00440">
    <property type="entry name" value="ZnF_C2C2"/>
    <property type="match status" value="1"/>
</dbReference>
<evidence type="ECO:0000256" key="2">
    <source>
        <dbReference type="ARBA" id="ARBA00022771"/>
    </source>
</evidence>
<dbReference type="Gramene" id="Kaladp0032s0022.2.v1.1">
    <property type="protein sequence ID" value="Kaladp0032s0022.2.v1.1"/>
    <property type="gene ID" value="Kaladp0032s0022.v1.1"/>
</dbReference>
<dbReference type="Pfam" id="PF01096">
    <property type="entry name" value="Zn_ribbon_TFIIS"/>
    <property type="match status" value="1"/>
</dbReference>
<evidence type="ECO:0000256" key="1">
    <source>
        <dbReference type="ARBA" id="ARBA00022723"/>
    </source>
</evidence>
<dbReference type="InterPro" id="IPR001222">
    <property type="entry name" value="Znf_TFIIS"/>
</dbReference>
<dbReference type="Proteomes" id="UP000594263">
    <property type="component" value="Unplaced"/>
</dbReference>
<keyword evidence="4" id="KW-0240">DNA-directed RNA polymerase</keyword>
<feature type="binding site" evidence="5">
    <location>
        <position position="88"/>
    </location>
    <ligand>
        <name>Zn(2+)</name>
        <dbReference type="ChEBI" id="CHEBI:29105"/>
        <label>2</label>
    </ligand>
</feature>
<dbReference type="GO" id="GO:0006363">
    <property type="term" value="P:termination of RNA polymerase I transcription"/>
    <property type="evidence" value="ECO:0007669"/>
    <property type="project" value="TreeGrafter"/>
</dbReference>
<sequence>MAFSRQRDFLFCNICGTLLSLESVNYARCPLCNTKRKAKNIHGKEISYTVSAEDIRRELGIPQLINPDGVYTEEAEVKQEGTLVSKVCGNCYHQGMLKITSAQLRSADEGETTFYECPECRIRTSD</sequence>
<evidence type="ECO:0000256" key="6">
    <source>
        <dbReference type="PIRSR" id="PIRSR005586-2"/>
    </source>
</evidence>
<reference evidence="8" key="1">
    <citation type="submission" date="2021-01" db="UniProtKB">
        <authorList>
            <consortium name="EnsemblPlants"/>
        </authorList>
    </citation>
    <scope>IDENTIFICATION</scope>
</reference>
<feature type="binding site" evidence="5">
    <location>
        <position position="32"/>
    </location>
    <ligand>
        <name>Zn(2+)</name>
        <dbReference type="ChEBI" id="CHEBI:29105"/>
        <label>1</label>
    </ligand>
</feature>
<dbReference type="EnsemblPlants" id="Kaladp0032s0022.1.v1.1">
    <property type="protein sequence ID" value="Kaladp0032s0022.1.v1.1"/>
    <property type="gene ID" value="Kaladp0032s0022.v1.1"/>
</dbReference>
<dbReference type="InterPro" id="IPR012164">
    <property type="entry name" value="Rpa12/Rpb9/Rpc10/TFS"/>
</dbReference>
<evidence type="ECO:0000256" key="4">
    <source>
        <dbReference type="PIRNR" id="PIRNR005586"/>
    </source>
</evidence>
<feature type="binding site" evidence="5">
    <location>
        <position position="29"/>
    </location>
    <ligand>
        <name>Zn(2+)</name>
        <dbReference type="ChEBI" id="CHEBI:29105"/>
        <label>1</label>
    </ligand>
</feature>
<dbReference type="GO" id="GO:0003899">
    <property type="term" value="F:DNA-directed RNA polymerase activity"/>
    <property type="evidence" value="ECO:0007669"/>
    <property type="project" value="InterPro"/>
</dbReference>
<dbReference type="EnsemblPlants" id="Kaladp0032s0022.3.v1.1">
    <property type="protein sequence ID" value="Kaladp0032s0022.3.v1.1"/>
    <property type="gene ID" value="Kaladp0032s0022.v1.1"/>
</dbReference>
<keyword evidence="9" id="KW-1185">Reference proteome</keyword>
<name>A0A7N0ZTJ7_KALFE</name>
<evidence type="ECO:0000313" key="8">
    <source>
        <dbReference type="EnsemblPlants" id="Kaladp0032s0022.2.v1.1"/>
    </source>
</evidence>
<evidence type="ECO:0000256" key="5">
    <source>
        <dbReference type="PIRSR" id="PIRSR005586-1"/>
    </source>
</evidence>
<keyword evidence="1 5" id="KW-0479">Metal-binding</keyword>
<dbReference type="PIRSF" id="PIRSF005586">
    <property type="entry name" value="RNApol_RpoM"/>
    <property type="match status" value="1"/>
</dbReference>
<protein>
    <recommendedName>
        <fullName evidence="4">DNA-directed RNA polymerase subunit</fullName>
    </recommendedName>
</protein>
<dbReference type="Gene3D" id="2.20.25.10">
    <property type="match status" value="1"/>
</dbReference>
<dbReference type="GO" id="GO:0008270">
    <property type="term" value="F:zinc ion binding"/>
    <property type="evidence" value="ECO:0007669"/>
    <property type="project" value="UniProtKB-KW"/>
</dbReference>
<dbReference type="AlphaFoldDB" id="A0A7N0ZTJ7"/>
<dbReference type="OMA" id="DHICTKC"/>
<comment type="subcellular location">
    <subcellularLocation>
        <location evidence="4">Nucleus</location>
    </subcellularLocation>
</comment>
<dbReference type="PROSITE" id="PS51133">
    <property type="entry name" value="ZF_TFIIS_2"/>
    <property type="match status" value="1"/>
</dbReference>
<feature type="domain" description="TFIIS-type" evidence="7">
    <location>
        <begin position="84"/>
        <end position="125"/>
    </location>
</feature>
<evidence type="ECO:0000313" key="9">
    <source>
        <dbReference type="Proteomes" id="UP000594263"/>
    </source>
</evidence>
<comment type="similarity">
    <text evidence="4">Belongs to the archaeal rpoM/eukaryotic RPA12/RPB9/RPC11 RNA polymerase family.</text>
</comment>
<feature type="binding site" evidence="5">
    <location>
        <position position="117"/>
    </location>
    <ligand>
        <name>Zn(2+)</name>
        <dbReference type="ChEBI" id="CHEBI:29105"/>
        <label>2</label>
    </ligand>
</feature>
<comment type="function">
    <text evidence="4">DNA-dependent RNA polymerase catalyzes the transcription of DNA into RNA using the four ribonucleoside triphosphates as substrates.</text>
</comment>
<dbReference type="Gramene" id="Kaladp0032s0022.1.v1.1">
    <property type="protein sequence ID" value="Kaladp0032s0022.1.v1.1"/>
    <property type="gene ID" value="Kaladp0032s0022.v1.1"/>
</dbReference>
<dbReference type="EnsemblPlants" id="Kaladp0032s0022.2.v1.1">
    <property type="protein sequence ID" value="Kaladp0032s0022.2.v1.1"/>
    <property type="gene ID" value="Kaladp0032s0022.v1.1"/>
</dbReference>
<dbReference type="PANTHER" id="PTHR11239">
    <property type="entry name" value="DNA-DIRECTED RNA POLYMERASE"/>
    <property type="match status" value="1"/>
</dbReference>
<dbReference type="GO" id="GO:0005736">
    <property type="term" value="C:RNA polymerase I complex"/>
    <property type="evidence" value="ECO:0007669"/>
    <property type="project" value="TreeGrafter"/>
</dbReference>
<feature type="zinc finger region" description="C4-type" evidence="6">
    <location>
        <begin position="12"/>
        <end position="32"/>
    </location>
</feature>
<keyword evidence="4" id="KW-0804">Transcription</keyword>
<feature type="binding site" evidence="5">
    <location>
        <position position="91"/>
    </location>
    <ligand>
        <name>Zn(2+)</name>
        <dbReference type="ChEBI" id="CHEBI:29105"/>
        <label>2</label>
    </ligand>
</feature>
<keyword evidence="4" id="KW-0539">Nucleus</keyword>
<dbReference type="Gramene" id="Kaladp0032s0022.3.v1.1">
    <property type="protein sequence ID" value="Kaladp0032s0022.3.v1.1"/>
    <property type="gene ID" value="Kaladp0032s0022.v1.1"/>
</dbReference>
<keyword evidence="2 6" id="KW-0863">Zinc-finger</keyword>
<proteinExistence type="inferred from homology"/>
<dbReference type="SUPFAM" id="SSF57783">
    <property type="entry name" value="Zinc beta-ribbon"/>
    <property type="match status" value="1"/>
</dbReference>
<feature type="binding site" evidence="5">
    <location>
        <position position="15"/>
    </location>
    <ligand>
        <name>Zn(2+)</name>
        <dbReference type="ChEBI" id="CHEBI:29105"/>
        <label>1</label>
    </ligand>
</feature>
<accession>A0A7N0ZTJ7</accession>
<dbReference type="GO" id="GO:0003676">
    <property type="term" value="F:nucleic acid binding"/>
    <property type="evidence" value="ECO:0007669"/>
    <property type="project" value="InterPro"/>
</dbReference>
<organism evidence="8 9">
    <name type="scientific">Kalanchoe fedtschenkoi</name>
    <name type="common">Lavender scallops</name>
    <name type="synonym">South American air plant</name>
    <dbReference type="NCBI Taxonomy" id="63787"/>
    <lineage>
        <taxon>Eukaryota</taxon>
        <taxon>Viridiplantae</taxon>
        <taxon>Streptophyta</taxon>
        <taxon>Embryophyta</taxon>
        <taxon>Tracheophyta</taxon>
        <taxon>Spermatophyta</taxon>
        <taxon>Magnoliopsida</taxon>
        <taxon>eudicotyledons</taxon>
        <taxon>Gunneridae</taxon>
        <taxon>Pentapetalae</taxon>
        <taxon>Saxifragales</taxon>
        <taxon>Crassulaceae</taxon>
        <taxon>Kalanchoe</taxon>
    </lineage>
</organism>
<dbReference type="PANTHER" id="PTHR11239:SF14">
    <property type="entry name" value="DNA-DIRECTED RNA POLYMERASE I SUBUNIT RPA12"/>
    <property type="match status" value="1"/>
</dbReference>
<evidence type="ECO:0000259" key="7">
    <source>
        <dbReference type="PROSITE" id="PS51133"/>
    </source>
</evidence>
<keyword evidence="3 5" id="KW-0862">Zinc</keyword>
<feature type="binding site" evidence="5">
    <location>
        <position position="12"/>
    </location>
    <ligand>
        <name>Zn(2+)</name>
        <dbReference type="ChEBI" id="CHEBI:29105"/>
        <label>1</label>
    </ligand>
</feature>
<evidence type="ECO:0000256" key="3">
    <source>
        <dbReference type="ARBA" id="ARBA00022833"/>
    </source>
</evidence>
<feature type="binding site" evidence="5">
    <location>
        <position position="120"/>
    </location>
    <ligand>
        <name>Zn(2+)</name>
        <dbReference type="ChEBI" id="CHEBI:29105"/>
        <label>2</label>
    </ligand>
</feature>